<proteinExistence type="predicted"/>
<accession>A0A183VBD0</accession>
<dbReference type="WBParaSite" id="TCNE_0001805401-mRNA-1">
    <property type="protein sequence ID" value="TCNE_0001805401-mRNA-1"/>
    <property type="gene ID" value="TCNE_0001805401"/>
</dbReference>
<dbReference type="AlphaFoldDB" id="A0A183VBD0"/>
<dbReference type="Proteomes" id="UP000050794">
    <property type="component" value="Unassembled WGS sequence"/>
</dbReference>
<protein>
    <submittedName>
        <fullName evidence="1 3">Uncharacterized protein</fullName>
    </submittedName>
</protein>
<evidence type="ECO:0000313" key="3">
    <source>
        <dbReference type="WBParaSite" id="TCNE_0001805401-mRNA-1"/>
    </source>
</evidence>
<gene>
    <name evidence="1" type="ORF">TCNE_LOCUS18050</name>
</gene>
<evidence type="ECO:0000313" key="1">
    <source>
        <dbReference type="EMBL" id="VDM49371.1"/>
    </source>
</evidence>
<name>A0A183VBD0_TOXCA</name>
<sequence length="132" mass="15245">MEKIDMDKEMLHFENDHVRCATTPRSAADTGVLCISQQLDVQLESGLESWGTGMKVKQVYEQHLNAMDSLSPGNTSTAAINTELNVKRNARNTIRKSLRKDRKGRVRSSYIAEYMRRWKMWDELRWNAVAVE</sequence>
<evidence type="ECO:0000313" key="2">
    <source>
        <dbReference type="Proteomes" id="UP000050794"/>
    </source>
</evidence>
<organism evidence="2 3">
    <name type="scientific">Toxocara canis</name>
    <name type="common">Canine roundworm</name>
    <dbReference type="NCBI Taxonomy" id="6265"/>
    <lineage>
        <taxon>Eukaryota</taxon>
        <taxon>Metazoa</taxon>
        <taxon>Ecdysozoa</taxon>
        <taxon>Nematoda</taxon>
        <taxon>Chromadorea</taxon>
        <taxon>Rhabditida</taxon>
        <taxon>Spirurina</taxon>
        <taxon>Ascaridomorpha</taxon>
        <taxon>Ascaridoidea</taxon>
        <taxon>Toxocaridae</taxon>
        <taxon>Toxocara</taxon>
    </lineage>
</organism>
<reference evidence="3" key="1">
    <citation type="submission" date="2016-06" db="UniProtKB">
        <authorList>
            <consortium name="WormBaseParasite"/>
        </authorList>
    </citation>
    <scope>IDENTIFICATION</scope>
</reference>
<keyword evidence="2" id="KW-1185">Reference proteome</keyword>
<reference evidence="1 2" key="2">
    <citation type="submission" date="2018-11" db="EMBL/GenBank/DDBJ databases">
        <authorList>
            <consortium name="Pathogen Informatics"/>
        </authorList>
    </citation>
    <scope>NUCLEOTIDE SEQUENCE [LARGE SCALE GENOMIC DNA]</scope>
</reference>
<dbReference type="EMBL" id="UYWY01025072">
    <property type="protein sequence ID" value="VDM49371.1"/>
    <property type="molecule type" value="Genomic_DNA"/>
</dbReference>